<comment type="caution">
    <text evidence="2">The sequence shown here is derived from an EMBL/GenBank/DDBJ whole genome shotgun (WGS) entry which is preliminary data.</text>
</comment>
<accession>A0A5C6BA48</accession>
<evidence type="ECO:0000313" key="2">
    <source>
        <dbReference type="EMBL" id="TWU08587.1"/>
    </source>
</evidence>
<evidence type="ECO:0000256" key="1">
    <source>
        <dbReference type="SAM" id="Phobius"/>
    </source>
</evidence>
<organism evidence="2 3">
    <name type="scientific">Allorhodopirellula heiligendammensis</name>
    <dbReference type="NCBI Taxonomy" id="2714739"/>
    <lineage>
        <taxon>Bacteria</taxon>
        <taxon>Pseudomonadati</taxon>
        <taxon>Planctomycetota</taxon>
        <taxon>Planctomycetia</taxon>
        <taxon>Pirellulales</taxon>
        <taxon>Pirellulaceae</taxon>
        <taxon>Allorhodopirellula</taxon>
    </lineage>
</organism>
<gene>
    <name evidence="2" type="ORF">Poly21_55560</name>
</gene>
<dbReference type="EMBL" id="SJPU01000010">
    <property type="protein sequence ID" value="TWU08587.1"/>
    <property type="molecule type" value="Genomic_DNA"/>
</dbReference>
<evidence type="ECO:0000313" key="3">
    <source>
        <dbReference type="Proteomes" id="UP000319908"/>
    </source>
</evidence>
<reference evidence="2 3" key="1">
    <citation type="journal article" date="2020" name="Antonie Van Leeuwenhoek">
        <title>Rhodopirellula heiligendammensis sp. nov., Rhodopirellula pilleata sp. nov., and Rhodopirellula solitaria sp. nov. isolated from natural or artificial marine surfaces in Northern Germany and California, USA, and emended description of the genus Rhodopirellula.</title>
        <authorList>
            <person name="Kallscheuer N."/>
            <person name="Wiegand S."/>
            <person name="Jogler M."/>
            <person name="Boedeker C."/>
            <person name="Peeters S.H."/>
            <person name="Rast P."/>
            <person name="Heuer A."/>
            <person name="Jetten M.S.M."/>
            <person name="Rohde M."/>
            <person name="Jogler C."/>
        </authorList>
    </citation>
    <scope>NUCLEOTIDE SEQUENCE [LARGE SCALE GENOMIC DNA]</scope>
    <source>
        <strain evidence="2 3">Poly21</strain>
    </source>
</reference>
<keyword evidence="1" id="KW-0472">Membrane</keyword>
<keyword evidence="1" id="KW-0812">Transmembrane</keyword>
<dbReference type="OrthoDB" id="9987950at2"/>
<keyword evidence="3" id="KW-1185">Reference proteome</keyword>
<sequence>MASVSPLHVLIAIALSVTIVVLPMGHILMPLPWIVIVVVAWKHESKHDRGAGTFATYVAVTVLIVVAAIFAPVKTTEHVLDRPLALPSTELTIAEMDRETNFENAEWLPRYIYVTTTPQNADKQIRFRTTDITLREFVDTIESQTELRHRFMHCGNGSSILFGGDCCFGLRLR</sequence>
<proteinExistence type="predicted"/>
<dbReference type="RefSeq" id="WP_146409978.1">
    <property type="nucleotide sequence ID" value="NZ_SJPU01000010.1"/>
</dbReference>
<feature type="transmembrane region" description="Helical" evidence="1">
    <location>
        <begin position="6"/>
        <end position="39"/>
    </location>
</feature>
<dbReference type="Proteomes" id="UP000319908">
    <property type="component" value="Unassembled WGS sequence"/>
</dbReference>
<feature type="transmembrane region" description="Helical" evidence="1">
    <location>
        <begin position="51"/>
        <end position="73"/>
    </location>
</feature>
<dbReference type="AlphaFoldDB" id="A0A5C6BA48"/>
<protein>
    <submittedName>
        <fullName evidence="2">Uncharacterized protein</fullName>
    </submittedName>
</protein>
<keyword evidence="1" id="KW-1133">Transmembrane helix</keyword>
<name>A0A5C6BA48_9BACT</name>